<protein>
    <recommendedName>
        <fullName evidence="3">Secreted protein</fullName>
    </recommendedName>
</protein>
<keyword evidence="1" id="KW-0732">Signal</keyword>
<reference evidence="2" key="1">
    <citation type="submission" date="2019-04" db="EMBL/GenBank/DDBJ databases">
        <title>Friends and foes A comparative genomics study of 23 Aspergillus species from section Flavi.</title>
        <authorList>
            <consortium name="DOE Joint Genome Institute"/>
            <person name="Kjaerbolling I."/>
            <person name="Vesth T."/>
            <person name="Frisvad J.C."/>
            <person name="Nybo J.L."/>
            <person name="Theobald S."/>
            <person name="Kildgaard S."/>
            <person name="Isbrandt T."/>
            <person name="Kuo A."/>
            <person name="Sato A."/>
            <person name="Lyhne E.K."/>
            <person name="Kogle M.E."/>
            <person name="Wiebenga A."/>
            <person name="Kun R.S."/>
            <person name="Lubbers R.J."/>
            <person name="Makela M.R."/>
            <person name="Barry K."/>
            <person name="Chovatia M."/>
            <person name="Clum A."/>
            <person name="Daum C."/>
            <person name="Haridas S."/>
            <person name="He G."/>
            <person name="LaButti K."/>
            <person name="Lipzen A."/>
            <person name="Mondo S."/>
            <person name="Riley R."/>
            <person name="Salamov A."/>
            <person name="Simmons B.A."/>
            <person name="Magnuson J.K."/>
            <person name="Henrissat B."/>
            <person name="Mortensen U.H."/>
            <person name="Larsen T.O."/>
            <person name="Devries R.P."/>
            <person name="Grigoriev I.V."/>
            <person name="Machida M."/>
            <person name="Baker S.E."/>
            <person name="Andersen M.R."/>
        </authorList>
    </citation>
    <scope>NUCLEOTIDE SEQUENCE [LARGE SCALE GENOMIC DNA]</scope>
    <source>
        <strain evidence="2">CBS 121.62</strain>
    </source>
</reference>
<dbReference type="EMBL" id="ML734577">
    <property type="protein sequence ID" value="KAB8248700.1"/>
    <property type="molecule type" value="Genomic_DNA"/>
</dbReference>
<feature type="signal peptide" evidence="1">
    <location>
        <begin position="1"/>
        <end position="21"/>
    </location>
</feature>
<feature type="chain" id="PRO_5024934633" description="Secreted protein" evidence="1">
    <location>
        <begin position="22"/>
        <end position="86"/>
    </location>
</feature>
<gene>
    <name evidence="2" type="ORF">BDV35DRAFT_346765</name>
</gene>
<dbReference type="AlphaFoldDB" id="A0A5N6H6C3"/>
<feature type="non-terminal residue" evidence="2">
    <location>
        <position position="1"/>
    </location>
</feature>
<dbReference type="Proteomes" id="UP000325434">
    <property type="component" value="Unassembled WGS sequence"/>
</dbReference>
<sequence length="86" mass="9939">MSRFYPLPWRMSPLILRICLCVLEQCGQRHLKVTRPFANPRDRGCLCLWTGSPARSSHLNVVLESSSHMAKPRRAQIQYDKAVVFL</sequence>
<organism evidence="2">
    <name type="scientific">Aspergillus flavus</name>
    <dbReference type="NCBI Taxonomy" id="5059"/>
    <lineage>
        <taxon>Eukaryota</taxon>
        <taxon>Fungi</taxon>
        <taxon>Dikarya</taxon>
        <taxon>Ascomycota</taxon>
        <taxon>Pezizomycotina</taxon>
        <taxon>Eurotiomycetes</taxon>
        <taxon>Eurotiomycetidae</taxon>
        <taxon>Eurotiales</taxon>
        <taxon>Aspergillaceae</taxon>
        <taxon>Aspergillus</taxon>
        <taxon>Aspergillus subgen. Circumdati</taxon>
    </lineage>
</organism>
<evidence type="ECO:0000313" key="2">
    <source>
        <dbReference type="EMBL" id="KAB8248700.1"/>
    </source>
</evidence>
<proteinExistence type="predicted"/>
<evidence type="ECO:0000256" key="1">
    <source>
        <dbReference type="SAM" id="SignalP"/>
    </source>
</evidence>
<name>A0A5N6H6C3_ASPFL</name>
<evidence type="ECO:0008006" key="3">
    <source>
        <dbReference type="Google" id="ProtNLM"/>
    </source>
</evidence>
<accession>A0A5N6H6C3</accession>